<protein>
    <submittedName>
        <fullName evidence="3">Uncharacterized protein</fullName>
    </submittedName>
</protein>
<proteinExistence type="predicted"/>
<gene>
    <name evidence="3" type="ORF">A7P89_10935</name>
</gene>
<sequence length="243" mass="27412">MSDPNKIQPPKKGIEMVKGGGYPAKAVSTSVQQHTAPIQTDMYLIGAQVVQWALIGLAFYAALRLFRSAIMDALGFRKSRKEAKEAEALNENGLENLDQDPMSEEEQETYIPSSEPLAEYEGFDGEEPPDNMPDSPEEDPGLQYDLENERWEINASAALQEGHEYGSDEFYSRIAEFEEMDRLAEEYEPSESDDEPPEHDMSLDDEALEIAVAESDDWEKEANSGALDERVERIKQELQQENQ</sequence>
<comment type="caution">
    <text evidence="3">The sequence shown here is derived from an EMBL/GenBank/DDBJ whole genome shotgun (WGS) entry which is preliminary data.</text>
</comment>
<keyword evidence="2" id="KW-0812">Transmembrane</keyword>
<feature type="transmembrane region" description="Helical" evidence="2">
    <location>
        <begin position="42"/>
        <end position="63"/>
    </location>
</feature>
<keyword evidence="2" id="KW-1133">Transmembrane helix</keyword>
<accession>A0A1A9RKL0</accession>
<dbReference type="EMBL" id="LXSH01000030">
    <property type="protein sequence ID" value="OAM19930.1"/>
    <property type="molecule type" value="Genomic_DNA"/>
</dbReference>
<dbReference type="RefSeq" id="WP_064106518.1">
    <property type="nucleotide sequence ID" value="NZ_LXSH01000030.1"/>
</dbReference>
<feature type="region of interest" description="Disordered" evidence="1">
    <location>
        <begin position="180"/>
        <end position="208"/>
    </location>
</feature>
<feature type="region of interest" description="Disordered" evidence="1">
    <location>
        <begin position="86"/>
        <end position="148"/>
    </location>
</feature>
<feature type="compositionally biased region" description="Acidic residues" evidence="1">
    <location>
        <begin position="186"/>
        <end position="208"/>
    </location>
</feature>
<evidence type="ECO:0000313" key="3">
    <source>
        <dbReference type="EMBL" id="OAM19930.1"/>
    </source>
</evidence>
<dbReference type="Proteomes" id="UP000078103">
    <property type="component" value="Unassembled WGS sequence"/>
</dbReference>
<evidence type="ECO:0000256" key="2">
    <source>
        <dbReference type="SAM" id="Phobius"/>
    </source>
</evidence>
<dbReference type="AlphaFoldDB" id="A0A1A9RKL0"/>
<name>A0A1A9RKL0_EIKCO</name>
<keyword evidence="2" id="KW-0472">Membrane</keyword>
<organism evidence="3 4">
    <name type="scientific">Eikenella corrodens</name>
    <dbReference type="NCBI Taxonomy" id="539"/>
    <lineage>
        <taxon>Bacteria</taxon>
        <taxon>Pseudomonadati</taxon>
        <taxon>Pseudomonadota</taxon>
        <taxon>Betaproteobacteria</taxon>
        <taxon>Neisseriales</taxon>
        <taxon>Neisseriaceae</taxon>
        <taxon>Eikenella</taxon>
    </lineage>
</organism>
<reference evidence="4" key="1">
    <citation type="submission" date="2016-05" db="EMBL/GenBank/DDBJ databases">
        <title>Draft genome of Corynebacterium afermentans subsp. afermentans LCDC 88199T.</title>
        <authorList>
            <person name="Bernier A.-M."/>
            <person name="Bernard K."/>
        </authorList>
    </citation>
    <scope>NUCLEOTIDE SEQUENCE [LARGE SCALE GENOMIC DNA]</scope>
    <source>
        <strain evidence="4">NML120819</strain>
    </source>
</reference>
<feature type="compositionally biased region" description="Acidic residues" evidence="1">
    <location>
        <begin position="121"/>
        <end position="140"/>
    </location>
</feature>
<evidence type="ECO:0000256" key="1">
    <source>
        <dbReference type="SAM" id="MobiDB-lite"/>
    </source>
</evidence>
<feature type="compositionally biased region" description="Acidic residues" evidence="1">
    <location>
        <begin position="97"/>
        <end position="108"/>
    </location>
</feature>
<evidence type="ECO:0000313" key="4">
    <source>
        <dbReference type="Proteomes" id="UP000078103"/>
    </source>
</evidence>